<comment type="caution">
    <text evidence="2">The sequence shown here is derived from an EMBL/GenBank/DDBJ whole genome shotgun (WGS) entry which is preliminary data.</text>
</comment>
<feature type="compositionally biased region" description="Polar residues" evidence="1">
    <location>
        <begin position="237"/>
        <end position="247"/>
    </location>
</feature>
<dbReference type="AlphaFoldDB" id="A0A9N9DU82"/>
<feature type="compositionally biased region" description="Low complexity" evidence="1">
    <location>
        <begin position="266"/>
        <end position="276"/>
    </location>
</feature>
<feature type="non-terminal residue" evidence="2">
    <location>
        <position position="327"/>
    </location>
</feature>
<dbReference type="OrthoDB" id="2419440at2759"/>
<evidence type="ECO:0000313" key="3">
    <source>
        <dbReference type="Proteomes" id="UP000789342"/>
    </source>
</evidence>
<sequence>LSVSDAEIAELKRRNIEFLRANEEYNERRDAKEKKLEARIAIVEQNDKEATSEVLPEISAPNNNADIKSSEDKKTDSFLDEVHKKKDLSVPKGPAYSVDKESRSHKKKKTENIVQDVFDFIMDGSEKKHMTEFRLRANACTAENERVKANQAEFYEIMIKEKVSTKKAKRLIYDFILAHNPDIKRNTLYQRINRARKVYDQIQTIVDYFSKNPNAELPDDQEDSIIDFEEEISDDQTNASEAVSAESTLPIPVSYDLNSSGPVNADDGNPNSINGDSDSDDSEEEMHRRDDSDDDGYNGYGGYNEYGECDRAIIIVMEDTKGEGPQC</sequence>
<dbReference type="EMBL" id="CAJVPV010010242">
    <property type="protein sequence ID" value="CAG8649245.1"/>
    <property type="molecule type" value="Genomic_DNA"/>
</dbReference>
<proteinExistence type="predicted"/>
<feature type="region of interest" description="Disordered" evidence="1">
    <location>
        <begin position="234"/>
        <end position="309"/>
    </location>
</feature>
<evidence type="ECO:0000313" key="2">
    <source>
        <dbReference type="EMBL" id="CAG8649245.1"/>
    </source>
</evidence>
<dbReference type="Proteomes" id="UP000789342">
    <property type="component" value="Unassembled WGS sequence"/>
</dbReference>
<reference evidence="2" key="1">
    <citation type="submission" date="2021-06" db="EMBL/GenBank/DDBJ databases">
        <authorList>
            <person name="Kallberg Y."/>
            <person name="Tangrot J."/>
            <person name="Rosling A."/>
        </authorList>
    </citation>
    <scope>NUCLEOTIDE SEQUENCE</scope>
    <source>
        <strain evidence="2">CL551</strain>
    </source>
</reference>
<protein>
    <submittedName>
        <fullName evidence="2">11910_t:CDS:1</fullName>
    </submittedName>
</protein>
<organism evidence="2 3">
    <name type="scientific">Acaulospora morrowiae</name>
    <dbReference type="NCBI Taxonomy" id="94023"/>
    <lineage>
        <taxon>Eukaryota</taxon>
        <taxon>Fungi</taxon>
        <taxon>Fungi incertae sedis</taxon>
        <taxon>Mucoromycota</taxon>
        <taxon>Glomeromycotina</taxon>
        <taxon>Glomeromycetes</taxon>
        <taxon>Diversisporales</taxon>
        <taxon>Acaulosporaceae</taxon>
        <taxon>Acaulospora</taxon>
    </lineage>
</organism>
<evidence type="ECO:0000256" key="1">
    <source>
        <dbReference type="SAM" id="MobiDB-lite"/>
    </source>
</evidence>
<keyword evidence="3" id="KW-1185">Reference proteome</keyword>
<feature type="region of interest" description="Disordered" evidence="1">
    <location>
        <begin position="46"/>
        <end position="76"/>
    </location>
</feature>
<name>A0A9N9DU82_9GLOM</name>
<accession>A0A9N9DU82</accession>
<gene>
    <name evidence="2" type="ORF">AMORRO_LOCUS9882</name>
</gene>